<dbReference type="AlphaFoldDB" id="A0A6J7KRQ9"/>
<dbReference type="NCBIfam" id="TIGR00071">
    <property type="entry name" value="hisT_truA"/>
    <property type="match status" value="1"/>
</dbReference>
<name>A0A6J7KRQ9_9ZZZZ</name>
<evidence type="ECO:0000313" key="6">
    <source>
        <dbReference type="EMBL" id="CAB4958530.1"/>
    </source>
</evidence>
<feature type="domain" description="Pseudouridine synthase I TruA alpha/beta" evidence="5">
    <location>
        <begin position="178"/>
        <end position="281"/>
    </location>
</feature>
<dbReference type="GO" id="GO:0031119">
    <property type="term" value="P:tRNA pseudouridine synthesis"/>
    <property type="evidence" value="ECO:0007669"/>
    <property type="project" value="TreeGrafter"/>
</dbReference>
<dbReference type="PANTHER" id="PTHR11142">
    <property type="entry name" value="PSEUDOURIDYLATE SYNTHASE"/>
    <property type="match status" value="1"/>
</dbReference>
<dbReference type="GO" id="GO:0003723">
    <property type="term" value="F:RNA binding"/>
    <property type="evidence" value="ECO:0007669"/>
    <property type="project" value="InterPro"/>
</dbReference>
<accession>A0A6J7KRQ9</accession>
<dbReference type="SUPFAM" id="SSF55120">
    <property type="entry name" value="Pseudouridine synthase"/>
    <property type="match status" value="1"/>
</dbReference>
<gene>
    <name evidence="6" type="ORF">UFOPK3789_01138</name>
</gene>
<evidence type="ECO:0000256" key="3">
    <source>
        <dbReference type="ARBA" id="ARBA00023235"/>
    </source>
</evidence>
<feature type="domain" description="Pseudouridine synthase I TruA alpha/beta" evidence="5">
    <location>
        <begin position="43"/>
        <end position="137"/>
    </location>
</feature>
<dbReference type="InterPro" id="IPR020094">
    <property type="entry name" value="TruA/RsuA/RluB/E/F_N"/>
</dbReference>
<evidence type="ECO:0000256" key="2">
    <source>
        <dbReference type="ARBA" id="ARBA00022694"/>
    </source>
</evidence>
<dbReference type="Gene3D" id="3.30.70.580">
    <property type="entry name" value="Pseudouridine synthase I, catalytic domain, N-terminal subdomain"/>
    <property type="match status" value="1"/>
</dbReference>
<dbReference type="InterPro" id="IPR020103">
    <property type="entry name" value="PsdUridine_synth_cat_dom_sf"/>
</dbReference>
<reference evidence="6" key="1">
    <citation type="submission" date="2020-05" db="EMBL/GenBank/DDBJ databases">
        <authorList>
            <person name="Chiriac C."/>
            <person name="Salcher M."/>
            <person name="Ghai R."/>
            <person name="Kavagutti S V."/>
        </authorList>
    </citation>
    <scope>NUCLEOTIDE SEQUENCE</scope>
</reference>
<evidence type="ECO:0000256" key="4">
    <source>
        <dbReference type="SAM" id="MobiDB-lite"/>
    </source>
</evidence>
<comment type="similarity">
    <text evidence="1">Belongs to the tRNA pseudouridine synthase TruA family.</text>
</comment>
<dbReference type="Gene3D" id="3.30.70.660">
    <property type="entry name" value="Pseudouridine synthase I, catalytic domain, C-terminal subdomain"/>
    <property type="match status" value="1"/>
</dbReference>
<sequence>MTLFDPAAELGGSLAPKENSSKDAYSKDASSVESNSVIIRMTVAYDGTDFHGFAQQRDQRTVAGEICGALSKVLRGEITLACAGRTDAGVHAWGQVVSFGAPDGTDPAMLVERLNRMLGSEIAIRDASLAPLGFDARHSARARTYRYTVLNRSTPDPSMARSAWWVPEPIDIHALQLAATPFIGEHDFASFCRKGPEGSTTVRRVLESEWQDLGDGVLRYQVKATAFCWQMVRALVGTQVEAGRGKRKAGEMLSILRAKDRSAAGQLAPPHGLSLWRVDYENGELL</sequence>
<dbReference type="HAMAP" id="MF_00171">
    <property type="entry name" value="TruA"/>
    <property type="match status" value="1"/>
</dbReference>
<dbReference type="GO" id="GO:0009982">
    <property type="term" value="F:pseudouridine synthase activity"/>
    <property type="evidence" value="ECO:0007669"/>
    <property type="project" value="InterPro"/>
</dbReference>
<proteinExistence type="inferred from homology"/>
<keyword evidence="2" id="KW-0819">tRNA processing</keyword>
<feature type="region of interest" description="Disordered" evidence="4">
    <location>
        <begin position="1"/>
        <end position="27"/>
    </location>
</feature>
<evidence type="ECO:0000259" key="5">
    <source>
        <dbReference type="Pfam" id="PF01416"/>
    </source>
</evidence>
<dbReference type="InterPro" id="IPR001406">
    <property type="entry name" value="PsdUridine_synth_TruA"/>
</dbReference>
<dbReference type="PANTHER" id="PTHR11142:SF0">
    <property type="entry name" value="TRNA PSEUDOURIDINE SYNTHASE-LIKE 1"/>
    <property type="match status" value="1"/>
</dbReference>
<keyword evidence="3" id="KW-0413">Isomerase</keyword>
<evidence type="ECO:0000256" key="1">
    <source>
        <dbReference type="ARBA" id="ARBA00009375"/>
    </source>
</evidence>
<organism evidence="6">
    <name type="scientific">freshwater metagenome</name>
    <dbReference type="NCBI Taxonomy" id="449393"/>
    <lineage>
        <taxon>unclassified sequences</taxon>
        <taxon>metagenomes</taxon>
        <taxon>ecological metagenomes</taxon>
    </lineage>
</organism>
<dbReference type="EMBL" id="CAFBNL010000076">
    <property type="protein sequence ID" value="CAB4958530.1"/>
    <property type="molecule type" value="Genomic_DNA"/>
</dbReference>
<dbReference type="CDD" id="cd02570">
    <property type="entry name" value="PseudoU_synth_EcTruA"/>
    <property type="match status" value="1"/>
</dbReference>
<protein>
    <submittedName>
        <fullName evidence="6">Unannotated protein</fullName>
    </submittedName>
</protein>
<dbReference type="Pfam" id="PF01416">
    <property type="entry name" value="PseudoU_synth_1"/>
    <property type="match status" value="2"/>
</dbReference>
<dbReference type="InterPro" id="IPR020097">
    <property type="entry name" value="PsdUridine_synth_TruA_a/b_dom"/>
</dbReference>
<dbReference type="InterPro" id="IPR020095">
    <property type="entry name" value="PsdUridine_synth_TruA_C"/>
</dbReference>
<dbReference type="PIRSF" id="PIRSF001430">
    <property type="entry name" value="tRNA_psdUrid_synth"/>
    <property type="match status" value="1"/>
</dbReference>